<dbReference type="Pfam" id="PF14716">
    <property type="entry name" value="HHH_8"/>
    <property type="match status" value="1"/>
</dbReference>
<dbReference type="AlphaFoldDB" id="A0A5N6H7P0"/>
<feature type="transmembrane region" description="Helical" evidence="15">
    <location>
        <begin position="378"/>
        <end position="401"/>
    </location>
</feature>
<dbReference type="InterPro" id="IPR018944">
    <property type="entry name" value="DNA_pol_lambd_fingers_domain"/>
</dbReference>
<comment type="similarity">
    <text evidence="3">Belongs to the DNA polymerase type-X family.</text>
</comment>
<dbReference type="Gene3D" id="3.30.210.10">
    <property type="entry name" value="DNA polymerase, thumb domain"/>
    <property type="match status" value="1"/>
</dbReference>
<dbReference type="Pfam" id="PF03824">
    <property type="entry name" value="NicO"/>
    <property type="match status" value="1"/>
</dbReference>
<evidence type="ECO:0000256" key="8">
    <source>
        <dbReference type="ARBA" id="ARBA00022692"/>
    </source>
</evidence>
<dbReference type="SUPFAM" id="SSF81585">
    <property type="entry name" value="PsbU/PolX domain-like"/>
    <property type="match status" value="1"/>
</dbReference>
<evidence type="ECO:0000256" key="7">
    <source>
        <dbReference type="ARBA" id="ARBA00022679"/>
    </source>
</evidence>
<dbReference type="InterPro" id="IPR043519">
    <property type="entry name" value="NT_sf"/>
</dbReference>
<protein>
    <submittedName>
        <fullName evidence="17">High-affinity nickel transport protein</fullName>
    </submittedName>
</protein>
<evidence type="ECO:0000256" key="3">
    <source>
        <dbReference type="ARBA" id="ARBA00008323"/>
    </source>
</evidence>
<dbReference type="FunFam" id="3.30.210.10:FF:000005">
    <property type="entry name" value="DNA polymerase IV"/>
    <property type="match status" value="1"/>
</dbReference>
<feature type="region of interest" description="Disordered" evidence="14">
    <location>
        <begin position="525"/>
        <end position="599"/>
    </location>
</feature>
<dbReference type="GO" id="GO:0015099">
    <property type="term" value="F:nickel cation transmembrane transporter activity"/>
    <property type="evidence" value="ECO:0007669"/>
    <property type="project" value="InterPro"/>
</dbReference>
<dbReference type="PANTHER" id="PTHR31611:SF0">
    <property type="entry name" value="HIGH-AFFINITY NICKEL TRANSPORT PROTEIN NIC1"/>
    <property type="match status" value="1"/>
</dbReference>
<name>A0A5N6H7P0_ASPFL</name>
<evidence type="ECO:0000256" key="15">
    <source>
        <dbReference type="SAM" id="Phobius"/>
    </source>
</evidence>
<dbReference type="Gene3D" id="1.10.150.110">
    <property type="entry name" value="DNA polymerase beta, N-terminal domain-like"/>
    <property type="match status" value="1"/>
</dbReference>
<feature type="compositionally biased region" description="Basic residues" evidence="14">
    <location>
        <begin position="1000"/>
        <end position="1009"/>
    </location>
</feature>
<dbReference type="SUPFAM" id="SSF81301">
    <property type="entry name" value="Nucleotidyltransferase"/>
    <property type="match status" value="1"/>
</dbReference>
<keyword evidence="9" id="KW-0548">Nucleotidyltransferase</keyword>
<proteinExistence type="inferred from homology"/>
<keyword evidence="13" id="KW-0539">Nucleus</keyword>
<dbReference type="FunFam" id="1.10.150.20:FF:000010">
    <property type="entry name" value="DNA polymerase lambda"/>
    <property type="match status" value="1"/>
</dbReference>
<evidence type="ECO:0000256" key="12">
    <source>
        <dbReference type="ARBA" id="ARBA00023136"/>
    </source>
</evidence>
<evidence type="ECO:0000256" key="2">
    <source>
        <dbReference type="ARBA" id="ARBA00004127"/>
    </source>
</evidence>
<dbReference type="InterPro" id="IPR028207">
    <property type="entry name" value="DNA_pol_B_palm_palm"/>
</dbReference>
<dbReference type="FunFam" id="3.30.460.10:FF:000062">
    <property type="entry name" value="DNA polymerase"/>
    <property type="match status" value="1"/>
</dbReference>
<dbReference type="VEuPathDB" id="FungiDB:AFLA_008206"/>
<dbReference type="InterPro" id="IPR001357">
    <property type="entry name" value="BRCT_dom"/>
</dbReference>
<gene>
    <name evidence="17" type="ORF">BDV35DRAFT_378957</name>
</gene>
<evidence type="ECO:0000313" key="17">
    <source>
        <dbReference type="EMBL" id="KAB8248533.1"/>
    </source>
</evidence>
<dbReference type="GO" id="GO:0003677">
    <property type="term" value="F:DNA binding"/>
    <property type="evidence" value="ECO:0007669"/>
    <property type="project" value="InterPro"/>
</dbReference>
<comment type="subcellular location">
    <subcellularLocation>
        <location evidence="2">Endomembrane system</location>
        <topology evidence="2">Multi-pass membrane protein</topology>
    </subcellularLocation>
    <subcellularLocation>
        <location evidence="1">Nucleus</location>
    </subcellularLocation>
</comment>
<dbReference type="GO" id="GO:0005886">
    <property type="term" value="C:plasma membrane"/>
    <property type="evidence" value="ECO:0007669"/>
    <property type="project" value="InterPro"/>
</dbReference>
<dbReference type="GO" id="GO:0012505">
    <property type="term" value="C:endomembrane system"/>
    <property type="evidence" value="ECO:0007669"/>
    <property type="project" value="UniProtKB-SubCell"/>
</dbReference>
<dbReference type="InterPro" id="IPR027421">
    <property type="entry name" value="DNA_pol_lamdba_lyase_dom_sf"/>
</dbReference>
<feature type="transmembrane region" description="Helical" evidence="15">
    <location>
        <begin position="229"/>
        <end position="250"/>
    </location>
</feature>
<sequence length="1099" mass="122157">MRESSPPSFSEAMSDSQSVDTKSKWTPKSLIRHAERSHSRIPGVRKIPFPALAIILFIAFINVAVWIAVAVVLVSYSRSSLVSNAVLAYTLGLRHAFDADHISAIDLMTRRLLATGQKPVTVGTFFSLGHSTIVIITSIVVAATAAAVSSRFDSFSTVGGIIGTSVSAAFLILLGLMNFYILYKLYKQMQKVLDLPEGQEDEAWKIEGGGVLFNVLKRMFKLIDRPWKMYPLGVLFGLGFDTSSEIALLGISSVEAARGTDFWVILIFPILFTAGMCLLDTTDGALMLSLYVQPAANFLPPKEDSSTAETPLIGEDHEIQPSQNHRDPIAFLYYSIVLTCLTVVVAIVIGVIQLLTLVLNVAEPTGKFWDGVQTAGDYYDAIGGGICGLFIIIGGLSVVVYKPWRRWVARRHGKTIVTDEEGNRDNVAAPRTETPILGEERGGASGPSYGAVSKKPAFSSCPAIFVLPTHLGLETLHQVEESLVSRDASLTYDISEARLILGKIGQKKRAALELRSRGVWTEDLDHSASKTTAKRGGNHEPVPRPVEVVTEVDVVDLSTETESEEDGVRSKHSTGNHLKRPRPRSVSTDRSSAGSGSGEGADILRVVRLEWLDSCVESKELVPLDPFVVYEARKVERPATKPNGTEAKDTLFKPPPTPSSRFSRRTHEAPSSQHRPPKLYRQTTSENEETAPLPPAPDWVKNHILYACMRSAPLHPPNERFINQLVKIRRIRELTLDEIGVRAYSTSIASIAAYPYEFRRPSEILTLPGCDTKIANLFAEYQQSENGTIEAAAALDTDPVLRVLHEFYNIWGVGAKTARDFYYYRQWRDLDDVVEHGWNSLSRVQQIGVKYYDEFLQGIPRHEVEDIAKIIHRHANLVRPDARYDGRGVECIVVGGYRRGKEASGDVDLVLSHRDESVTKNLVVDIVGSLESEGWITHTLALHMTTSNRDQQTLPYKGDDTGKHFDSLDKALVVWQDPNFDDDADPTPSSDANAEEQSRQKRKRNPNPHRRVDIIISPWRTVGCAILGWSGDTTFERDLRRYAKKSRGWKFDSSGVRERTTGGQVIDLEREGRTWEERERLVMEGLGVGWRPPVERCTR</sequence>
<feature type="transmembrane region" description="Helical" evidence="15">
    <location>
        <begin position="331"/>
        <end position="358"/>
    </location>
</feature>
<keyword evidence="7" id="KW-0808">Transferase</keyword>
<evidence type="ECO:0000256" key="9">
    <source>
        <dbReference type="ARBA" id="ARBA00022695"/>
    </source>
</evidence>
<dbReference type="InterPro" id="IPR004688">
    <property type="entry name" value="Ni/Co_transpt"/>
</dbReference>
<evidence type="ECO:0000256" key="1">
    <source>
        <dbReference type="ARBA" id="ARBA00004123"/>
    </source>
</evidence>
<dbReference type="SMART" id="SM00483">
    <property type="entry name" value="POLXc"/>
    <property type="match status" value="1"/>
</dbReference>
<dbReference type="Pfam" id="PF14791">
    <property type="entry name" value="DNA_pol_B_thumb"/>
    <property type="match status" value="1"/>
</dbReference>
<dbReference type="CDD" id="cd00141">
    <property type="entry name" value="NT_POLXc"/>
    <property type="match status" value="1"/>
</dbReference>
<evidence type="ECO:0000256" key="13">
    <source>
        <dbReference type="ARBA" id="ARBA00023242"/>
    </source>
</evidence>
<dbReference type="EMBL" id="ML734579">
    <property type="protein sequence ID" value="KAB8248533.1"/>
    <property type="molecule type" value="Genomic_DNA"/>
</dbReference>
<dbReference type="InterPro" id="IPR011541">
    <property type="entry name" value="Ni/Co_transpt_high_affinity"/>
</dbReference>
<feature type="region of interest" description="Disordered" evidence="14">
    <location>
        <begin position="978"/>
        <end position="1010"/>
    </location>
</feature>
<dbReference type="Gene3D" id="3.30.460.10">
    <property type="entry name" value="Beta Polymerase, domain 2"/>
    <property type="match status" value="1"/>
</dbReference>
<dbReference type="InterPro" id="IPR029398">
    <property type="entry name" value="PolB_thumb"/>
</dbReference>
<evidence type="ECO:0000259" key="16">
    <source>
        <dbReference type="PROSITE" id="PS50172"/>
    </source>
</evidence>
<feature type="transmembrane region" description="Helical" evidence="15">
    <location>
        <begin position="49"/>
        <end position="74"/>
    </location>
</feature>
<keyword evidence="10" id="KW-0479">Metal-binding</keyword>
<accession>A0A5N6H7P0</accession>
<dbReference type="Proteomes" id="UP000325434">
    <property type="component" value="Unassembled WGS sequence"/>
</dbReference>
<feature type="compositionally biased region" description="Basic residues" evidence="14">
    <location>
        <begin position="570"/>
        <end position="583"/>
    </location>
</feature>
<feature type="region of interest" description="Disordered" evidence="14">
    <location>
        <begin position="1"/>
        <end position="25"/>
    </location>
</feature>
<keyword evidence="11 15" id="KW-1133">Transmembrane helix</keyword>
<keyword evidence="6" id="KW-0533">Nickel</keyword>
<dbReference type="PROSITE" id="PS50172">
    <property type="entry name" value="BRCT"/>
    <property type="match status" value="1"/>
</dbReference>
<evidence type="ECO:0000256" key="5">
    <source>
        <dbReference type="ARBA" id="ARBA00022448"/>
    </source>
</evidence>
<dbReference type="Pfam" id="PF10391">
    <property type="entry name" value="DNA_pol_lambd_f"/>
    <property type="match status" value="1"/>
</dbReference>
<evidence type="ECO:0000256" key="4">
    <source>
        <dbReference type="ARBA" id="ARBA00010892"/>
    </source>
</evidence>
<evidence type="ECO:0000256" key="14">
    <source>
        <dbReference type="SAM" id="MobiDB-lite"/>
    </source>
</evidence>
<feature type="domain" description="BRCT" evidence="16">
    <location>
        <begin position="604"/>
        <end position="629"/>
    </location>
</feature>
<dbReference type="Gene3D" id="1.10.150.20">
    <property type="entry name" value="5' to 3' exonuclease, C-terminal subdomain"/>
    <property type="match status" value="1"/>
</dbReference>
<dbReference type="GO" id="GO:0003887">
    <property type="term" value="F:DNA-directed DNA polymerase activity"/>
    <property type="evidence" value="ECO:0007669"/>
    <property type="project" value="InterPro"/>
</dbReference>
<dbReference type="InterPro" id="IPR037160">
    <property type="entry name" value="DNA_Pol_thumb_sf"/>
</dbReference>
<dbReference type="PANTHER" id="PTHR31611">
    <property type="entry name" value="HIGH-AFFINITY NICKEL TRANSPORT PROTEIN NIC1"/>
    <property type="match status" value="1"/>
</dbReference>
<feature type="compositionally biased region" description="Low complexity" evidence="14">
    <location>
        <begin position="545"/>
        <end position="558"/>
    </location>
</feature>
<dbReference type="FunFam" id="1.10.150.110:FF:000005">
    <property type="entry name" value="DNA polymerase POL4"/>
    <property type="match status" value="1"/>
</dbReference>
<dbReference type="GO" id="GO:0046872">
    <property type="term" value="F:metal ion binding"/>
    <property type="evidence" value="ECO:0007669"/>
    <property type="project" value="UniProtKB-KW"/>
</dbReference>
<comment type="similarity">
    <text evidence="4">Belongs to the NiCoT transporter (TC 2.A.52) family.</text>
</comment>
<feature type="transmembrane region" description="Helical" evidence="15">
    <location>
        <begin position="160"/>
        <end position="183"/>
    </location>
</feature>
<evidence type="ECO:0000256" key="10">
    <source>
        <dbReference type="ARBA" id="ARBA00022723"/>
    </source>
</evidence>
<keyword evidence="12 15" id="KW-0472">Membrane</keyword>
<organism evidence="17">
    <name type="scientific">Aspergillus flavus</name>
    <dbReference type="NCBI Taxonomy" id="5059"/>
    <lineage>
        <taxon>Eukaryota</taxon>
        <taxon>Fungi</taxon>
        <taxon>Dikarya</taxon>
        <taxon>Ascomycota</taxon>
        <taxon>Pezizomycotina</taxon>
        <taxon>Eurotiomycetes</taxon>
        <taxon>Eurotiomycetidae</taxon>
        <taxon>Eurotiales</taxon>
        <taxon>Aspergillaceae</taxon>
        <taxon>Aspergillus</taxon>
        <taxon>Aspergillus subgen. Circumdati</taxon>
    </lineage>
</organism>
<feature type="transmembrane region" description="Helical" evidence="15">
    <location>
        <begin position="120"/>
        <end position="148"/>
    </location>
</feature>
<keyword evidence="8 15" id="KW-0812">Transmembrane</keyword>
<dbReference type="Pfam" id="PF14792">
    <property type="entry name" value="DNA_pol_B_palm"/>
    <property type="match status" value="1"/>
</dbReference>
<dbReference type="GO" id="GO:0005634">
    <property type="term" value="C:nucleus"/>
    <property type="evidence" value="ECO:0007669"/>
    <property type="project" value="UniProtKB-SubCell"/>
</dbReference>
<dbReference type="SUPFAM" id="SSF47802">
    <property type="entry name" value="DNA polymerase beta, N-terminal domain-like"/>
    <property type="match status" value="1"/>
</dbReference>
<reference evidence="17" key="1">
    <citation type="submission" date="2019-04" db="EMBL/GenBank/DDBJ databases">
        <title>Friends and foes A comparative genomics study of 23 Aspergillus species from section Flavi.</title>
        <authorList>
            <consortium name="DOE Joint Genome Institute"/>
            <person name="Kjaerbolling I."/>
            <person name="Vesth T."/>
            <person name="Frisvad J.C."/>
            <person name="Nybo J.L."/>
            <person name="Theobald S."/>
            <person name="Kildgaard S."/>
            <person name="Isbrandt T."/>
            <person name="Kuo A."/>
            <person name="Sato A."/>
            <person name="Lyhne E.K."/>
            <person name="Kogle M.E."/>
            <person name="Wiebenga A."/>
            <person name="Kun R.S."/>
            <person name="Lubbers R.J."/>
            <person name="Makela M.R."/>
            <person name="Barry K."/>
            <person name="Chovatia M."/>
            <person name="Clum A."/>
            <person name="Daum C."/>
            <person name="Haridas S."/>
            <person name="He G."/>
            <person name="LaButti K."/>
            <person name="Lipzen A."/>
            <person name="Mondo S."/>
            <person name="Riley R."/>
            <person name="Salamov A."/>
            <person name="Simmons B.A."/>
            <person name="Magnuson J.K."/>
            <person name="Henrissat B."/>
            <person name="Mortensen U.H."/>
            <person name="Larsen T.O."/>
            <person name="Devries R.P."/>
            <person name="Grigoriev I.V."/>
            <person name="Machida M."/>
            <person name="Baker S.E."/>
            <person name="Andersen M.R."/>
        </authorList>
    </citation>
    <scope>NUCLEOTIDE SEQUENCE [LARGE SCALE GENOMIC DNA]</scope>
    <source>
        <strain evidence="17">CBS 121.62</strain>
    </source>
</reference>
<feature type="region of interest" description="Disordered" evidence="14">
    <location>
        <begin position="639"/>
        <end position="695"/>
    </location>
</feature>
<evidence type="ECO:0000256" key="11">
    <source>
        <dbReference type="ARBA" id="ARBA00022989"/>
    </source>
</evidence>
<keyword evidence="5" id="KW-0813">Transport</keyword>
<feature type="transmembrane region" description="Helical" evidence="15">
    <location>
        <begin position="262"/>
        <end position="279"/>
    </location>
</feature>
<evidence type="ECO:0000256" key="6">
    <source>
        <dbReference type="ARBA" id="ARBA00022596"/>
    </source>
</evidence>
<dbReference type="VEuPathDB" id="FungiDB:F9C07_2201030"/>
<dbReference type="InterPro" id="IPR002054">
    <property type="entry name" value="DNA-dir_DNA_pol_X"/>
</dbReference>
<dbReference type="InterPro" id="IPR010996">
    <property type="entry name" value="HHH_MUS81"/>
</dbReference>